<dbReference type="Proteomes" id="UP000610594">
    <property type="component" value="Unassembled WGS sequence"/>
</dbReference>
<proteinExistence type="predicted"/>
<evidence type="ECO:0000259" key="3">
    <source>
        <dbReference type="Pfam" id="PF00326"/>
    </source>
</evidence>
<evidence type="ECO:0000256" key="1">
    <source>
        <dbReference type="ARBA" id="ARBA00022801"/>
    </source>
</evidence>
<organism evidence="4 5">
    <name type="scientific">Massilia genomosp. 1</name>
    <dbReference type="NCBI Taxonomy" id="2609280"/>
    <lineage>
        <taxon>Bacteria</taxon>
        <taxon>Pseudomonadati</taxon>
        <taxon>Pseudomonadota</taxon>
        <taxon>Betaproteobacteria</taxon>
        <taxon>Burkholderiales</taxon>
        <taxon>Oxalobacteraceae</taxon>
        <taxon>Telluria group</taxon>
        <taxon>Massilia</taxon>
    </lineage>
</organism>
<dbReference type="PANTHER" id="PTHR42776:SF27">
    <property type="entry name" value="DIPEPTIDYL PEPTIDASE FAMILY MEMBER 6"/>
    <property type="match status" value="1"/>
</dbReference>
<evidence type="ECO:0000256" key="2">
    <source>
        <dbReference type="SAM" id="SignalP"/>
    </source>
</evidence>
<reference evidence="4 5" key="1">
    <citation type="submission" date="2019-10" db="EMBL/GenBank/DDBJ databases">
        <title>Taxonomy of Antarctic Massilia spp.: description of Massilia rubra sp. nov., Massilia aquatica sp. nov., Massilia mucilaginosa sp. nov., Massilia frigida sp. nov. isolated from streams, lakes and regoliths.</title>
        <authorList>
            <person name="Holochova P."/>
            <person name="Sedlacek I."/>
            <person name="Kralova S."/>
            <person name="Maslanova I."/>
            <person name="Busse H.-J."/>
            <person name="Stankova E."/>
            <person name="Vrbovska V."/>
            <person name="Kovarovic V."/>
            <person name="Bartak M."/>
            <person name="Svec P."/>
            <person name="Pantucek R."/>
        </authorList>
    </citation>
    <scope>NUCLEOTIDE SEQUENCE [LARGE SCALE GENOMIC DNA]</scope>
    <source>
        <strain evidence="4 5">CCM 8694</strain>
    </source>
</reference>
<feature type="domain" description="Peptidase S9 prolyl oligopeptidase catalytic" evidence="3">
    <location>
        <begin position="473"/>
        <end position="687"/>
    </location>
</feature>
<accession>A0ABX0MSD7</accession>
<dbReference type="InterPro" id="IPR029058">
    <property type="entry name" value="AB_hydrolase_fold"/>
</dbReference>
<sequence length="695" mass="76650">MSAHLPHLLHLLRVAFLCAATLLIPAAAAAPAAPPPPLADFFDNPAFSAALLSPDGKFLAVRYNKDKQRDRLIVIELASQAIKVAASFSDRDVRNFQWVNNERLVLDTTDNTVGPGDERYWPGLYAVNRDGARFRQLVQATGSFLQQHVVASNVLPANHFLVRQTGAQTSDDVYVTNPKRDGMHGDGDLKYVNLLRLNTVTGRSETVRRPGPAIDWLLDHKGEPRICITLDKNIQTTWYLDQANDQWREIAAFDAYLGGKDAFTPLAFAPDGSLVVTSARGKDKQALHTFKLSTLQISAEPLVVLADYDFSGELVTTRDQLLGVRYLSDARSTVWFDARMTTLQAAIDAALPATVNLVDVPARAEAPWVLVHSYSDRQPERYLLYNLESGKFNPVGSTHERIVPASMAAQEAVRYKARDGLAIPAWLTLPNGEPKGEPNGKPNGSPLGARKNLPLVLLVHGGPWVRGGEWGWSAASQFLASRGYAVLEPEYRGSTGFGRAHYHAGWKQWGLKMQDDLADGARWAIAQGIADPKRICIAGASYGGYAALMGLVNDGPLYQCGINWVGVTDINLLYTGHWRFTSDMSSDYLKYGAPTLIGDPVKDAAQLRATSPLLQAARIGQPVLLAYGAVDRRVPLYHGKKFVEALKEHNPNVEWVVYQDEAHGWSLPKNRIDFWGRVEQFLQRHIGTPREAGER</sequence>
<comment type="caution">
    <text evidence="4">The sequence shown here is derived from an EMBL/GenBank/DDBJ whole genome shotgun (WGS) entry which is preliminary data.</text>
</comment>
<gene>
    <name evidence="4" type="ORF">F1735_08285</name>
</gene>
<dbReference type="Pfam" id="PF00326">
    <property type="entry name" value="Peptidase_S9"/>
    <property type="match status" value="1"/>
</dbReference>
<feature type="signal peptide" evidence="2">
    <location>
        <begin position="1"/>
        <end position="29"/>
    </location>
</feature>
<evidence type="ECO:0000313" key="4">
    <source>
        <dbReference type="EMBL" id="NHZ62302.1"/>
    </source>
</evidence>
<name>A0ABX0MSD7_9BURK</name>
<dbReference type="InterPro" id="IPR001375">
    <property type="entry name" value="Peptidase_S9_cat"/>
</dbReference>
<keyword evidence="5" id="KW-1185">Reference proteome</keyword>
<feature type="chain" id="PRO_5046560827" evidence="2">
    <location>
        <begin position="30"/>
        <end position="695"/>
    </location>
</feature>
<dbReference type="SUPFAM" id="SSF53474">
    <property type="entry name" value="alpha/beta-Hydrolases"/>
    <property type="match status" value="1"/>
</dbReference>
<dbReference type="EMBL" id="WHJF01000016">
    <property type="protein sequence ID" value="NHZ62302.1"/>
    <property type="molecule type" value="Genomic_DNA"/>
</dbReference>
<evidence type="ECO:0000313" key="5">
    <source>
        <dbReference type="Proteomes" id="UP000610594"/>
    </source>
</evidence>
<dbReference type="SUPFAM" id="SSF50993">
    <property type="entry name" value="Peptidase/esterase 'gauge' domain"/>
    <property type="match status" value="1"/>
</dbReference>
<keyword evidence="1" id="KW-0378">Hydrolase</keyword>
<dbReference type="Gene3D" id="3.40.50.1820">
    <property type="entry name" value="alpha/beta hydrolase"/>
    <property type="match status" value="1"/>
</dbReference>
<dbReference type="RefSeq" id="WP_167236494.1">
    <property type="nucleotide sequence ID" value="NZ_WHJF01000016.1"/>
</dbReference>
<protein>
    <submittedName>
        <fullName evidence="4">Prolyl oligopeptidase family serine peptidase</fullName>
    </submittedName>
</protein>
<keyword evidence="2" id="KW-0732">Signal</keyword>
<dbReference type="PANTHER" id="PTHR42776">
    <property type="entry name" value="SERINE PEPTIDASE S9 FAMILY MEMBER"/>
    <property type="match status" value="1"/>
</dbReference>